<feature type="region of interest" description="Disordered" evidence="1">
    <location>
        <begin position="43"/>
        <end position="67"/>
    </location>
</feature>
<dbReference type="Proteomes" id="UP000298652">
    <property type="component" value="Chromosome 3"/>
</dbReference>
<reference evidence="2 3" key="1">
    <citation type="submission" date="2019-03" db="EMBL/GenBank/DDBJ databases">
        <title>WGS assembly of Setaria viridis.</title>
        <authorList>
            <person name="Huang P."/>
            <person name="Jenkins J."/>
            <person name="Grimwood J."/>
            <person name="Barry K."/>
            <person name="Healey A."/>
            <person name="Mamidi S."/>
            <person name="Sreedasyam A."/>
            <person name="Shu S."/>
            <person name="Feldman M."/>
            <person name="Wu J."/>
            <person name="Yu Y."/>
            <person name="Chen C."/>
            <person name="Johnson J."/>
            <person name="Rokhsar D."/>
            <person name="Baxter I."/>
            <person name="Schmutz J."/>
            <person name="Brutnell T."/>
            <person name="Kellogg E."/>
        </authorList>
    </citation>
    <scope>NUCLEOTIDE SEQUENCE [LARGE SCALE GENOMIC DNA]</scope>
    <source>
        <strain evidence="3">cv. A10</strain>
    </source>
</reference>
<keyword evidence="3" id="KW-1185">Reference proteome</keyword>
<name>A0A4U6VGQ0_SETVI</name>
<accession>A0A4U6VGQ0</accession>
<dbReference type="AlphaFoldDB" id="A0A4U6VGQ0"/>
<organism evidence="2 3">
    <name type="scientific">Setaria viridis</name>
    <name type="common">Green bristlegrass</name>
    <name type="synonym">Setaria italica subsp. viridis</name>
    <dbReference type="NCBI Taxonomy" id="4556"/>
    <lineage>
        <taxon>Eukaryota</taxon>
        <taxon>Viridiplantae</taxon>
        <taxon>Streptophyta</taxon>
        <taxon>Embryophyta</taxon>
        <taxon>Tracheophyta</taxon>
        <taxon>Spermatophyta</taxon>
        <taxon>Magnoliopsida</taxon>
        <taxon>Liliopsida</taxon>
        <taxon>Poales</taxon>
        <taxon>Poaceae</taxon>
        <taxon>PACMAD clade</taxon>
        <taxon>Panicoideae</taxon>
        <taxon>Panicodae</taxon>
        <taxon>Paniceae</taxon>
        <taxon>Cenchrinae</taxon>
        <taxon>Setaria</taxon>
    </lineage>
</organism>
<dbReference type="EMBL" id="CM016554">
    <property type="protein sequence ID" value="TKW27623.1"/>
    <property type="molecule type" value="Genomic_DNA"/>
</dbReference>
<feature type="region of interest" description="Disordered" evidence="1">
    <location>
        <begin position="1"/>
        <end position="20"/>
    </location>
</feature>
<gene>
    <name evidence="2" type="ORF">SEVIR_3G269132v2</name>
</gene>
<evidence type="ECO:0000256" key="1">
    <source>
        <dbReference type="SAM" id="MobiDB-lite"/>
    </source>
</evidence>
<feature type="compositionally biased region" description="Basic and acidic residues" evidence="1">
    <location>
        <begin position="7"/>
        <end position="20"/>
    </location>
</feature>
<dbReference type="EMBL" id="CM016554">
    <property type="protein sequence ID" value="TKW27624.1"/>
    <property type="molecule type" value="Genomic_DNA"/>
</dbReference>
<dbReference type="Gramene" id="TKW27623">
    <property type="protein sequence ID" value="TKW27623"/>
    <property type="gene ID" value="SEVIR_3G269132v2"/>
</dbReference>
<dbReference type="Gramene" id="TKW27624">
    <property type="protein sequence ID" value="TKW27624"/>
    <property type="gene ID" value="SEVIR_3G269132v2"/>
</dbReference>
<protein>
    <submittedName>
        <fullName evidence="2">Uncharacterized protein</fullName>
    </submittedName>
</protein>
<evidence type="ECO:0000313" key="2">
    <source>
        <dbReference type="EMBL" id="TKW27624.1"/>
    </source>
</evidence>
<sequence length="97" mass="11031">MRVLRLLHRDSKKSGEREGGRCSWHTSLQFVLSTFNNSMGLPRPVSSISSPRMQNQSRANKLPFRPNTKLPAPFSSCLAADHRRLPWPALTRTSCLR</sequence>
<proteinExistence type="predicted"/>
<evidence type="ECO:0000313" key="3">
    <source>
        <dbReference type="Proteomes" id="UP000298652"/>
    </source>
</evidence>
<feature type="compositionally biased region" description="Polar residues" evidence="1">
    <location>
        <begin position="46"/>
        <end position="59"/>
    </location>
</feature>